<evidence type="ECO:0000313" key="2">
    <source>
        <dbReference type="Proteomes" id="UP001054945"/>
    </source>
</evidence>
<organism evidence="1 2">
    <name type="scientific">Caerostris extrusa</name>
    <name type="common">Bark spider</name>
    <name type="synonym">Caerostris bankana</name>
    <dbReference type="NCBI Taxonomy" id="172846"/>
    <lineage>
        <taxon>Eukaryota</taxon>
        <taxon>Metazoa</taxon>
        <taxon>Ecdysozoa</taxon>
        <taxon>Arthropoda</taxon>
        <taxon>Chelicerata</taxon>
        <taxon>Arachnida</taxon>
        <taxon>Araneae</taxon>
        <taxon>Araneomorphae</taxon>
        <taxon>Entelegynae</taxon>
        <taxon>Araneoidea</taxon>
        <taxon>Araneidae</taxon>
        <taxon>Caerostris</taxon>
    </lineage>
</organism>
<reference evidence="1 2" key="1">
    <citation type="submission" date="2021-06" db="EMBL/GenBank/DDBJ databases">
        <title>Caerostris extrusa draft genome.</title>
        <authorList>
            <person name="Kono N."/>
            <person name="Arakawa K."/>
        </authorList>
    </citation>
    <scope>NUCLEOTIDE SEQUENCE [LARGE SCALE GENOMIC DNA]</scope>
</reference>
<dbReference type="EMBL" id="BPLR01009045">
    <property type="protein sequence ID" value="GIY29257.1"/>
    <property type="molecule type" value="Genomic_DNA"/>
</dbReference>
<proteinExistence type="predicted"/>
<comment type="caution">
    <text evidence="1">The sequence shown here is derived from an EMBL/GenBank/DDBJ whole genome shotgun (WGS) entry which is preliminary data.</text>
</comment>
<dbReference type="AlphaFoldDB" id="A0AAV4S6W3"/>
<protein>
    <submittedName>
        <fullName evidence="1">Uncharacterized protein</fullName>
    </submittedName>
</protein>
<accession>A0AAV4S6W3</accession>
<gene>
    <name evidence="1" type="ORF">CEXT_760681</name>
</gene>
<keyword evidence="2" id="KW-1185">Reference proteome</keyword>
<dbReference type="Proteomes" id="UP001054945">
    <property type="component" value="Unassembled WGS sequence"/>
</dbReference>
<name>A0AAV4S6W3_CAEEX</name>
<sequence length="123" mass="14048">MSAEPPNPLRAVYWQRSLIPVSETPNRTAPLSIPVGDDDEGLRRNSGLKSFLMHPPSIMGGRRDYEIFGRGDRFQQKWPIFMRKQIISTAISRSQGKVTSKEKQMFSLTDFLTQINFNSNGQF</sequence>
<evidence type="ECO:0000313" key="1">
    <source>
        <dbReference type="EMBL" id="GIY29257.1"/>
    </source>
</evidence>